<evidence type="ECO:0000313" key="2">
    <source>
        <dbReference type="EMBL" id="TXC06709.1"/>
    </source>
</evidence>
<proteinExistence type="predicted"/>
<evidence type="ECO:0000256" key="1">
    <source>
        <dbReference type="SAM" id="MobiDB-lite"/>
    </source>
</evidence>
<reference evidence="2 3" key="1">
    <citation type="submission" date="2019-07" db="EMBL/GenBank/DDBJ databases">
        <title>The First High-Quality Draft Genome Sequence of the Causal Agent of the Current Panama Disease Epidemic.</title>
        <authorList>
            <person name="Warmington R.J."/>
            <person name="Kay W."/>
            <person name="Jeffries A."/>
            <person name="Bebber D."/>
            <person name="Moore K."/>
            <person name="Studholme D.J."/>
        </authorList>
    </citation>
    <scope>NUCLEOTIDE SEQUENCE [LARGE SCALE GENOMIC DNA]</scope>
    <source>
        <strain evidence="2 3">TR4</strain>
    </source>
</reference>
<accession>A0A5C6T8A8</accession>
<organism evidence="2 3">
    <name type="scientific">Fusarium oxysporum f. sp. cubense</name>
    <dbReference type="NCBI Taxonomy" id="61366"/>
    <lineage>
        <taxon>Eukaryota</taxon>
        <taxon>Fungi</taxon>
        <taxon>Dikarya</taxon>
        <taxon>Ascomycota</taxon>
        <taxon>Pezizomycotina</taxon>
        <taxon>Sordariomycetes</taxon>
        <taxon>Hypocreomycetidae</taxon>
        <taxon>Hypocreales</taxon>
        <taxon>Nectriaceae</taxon>
        <taxon>Fusarium</taxon>
        <taxon>Fusarium oxysporum species complex</taxon>
    </lineage>
</organism>
<dbReference type="AlphaFoldDB" id="A0A5C6T8A8"/>
<gene>
    <name evidence="2" type="ORF">FocTR4_00010329</name>
</gene>
<evidence type="ECO:0000313" key="3">
    <source>
        <dbReference type="Proteomes" id="UP000321331"/>
    </source>
</evidence>
<feature type="region of interest" description="Disordered" evidence="1">
    <location>
        <begin position="36"/>
        <end position="55"/>
    </location>
</feature>
<dbReference type="EMBL" id="VMNF01000006">
    <property type="protein sequence ID" value="TXC06709.1"/>
    <property type="molecule type" value="Genomic_DNA"/>
</dbReference>
<comment type="caution">
    <text evidence="2">The sequence shown here is derived from an EMBL/GenBank/DDBJ whole genome shotgun (WGS) entry which is preliminary data.</text>
</comment>
<dbReference type="Proteomes" id="UP000321331">
    <property type="component" value="Unassembled WGS sequence"/>
</dbReference>
<sequence length="82" mass="9362">MEKQARQGSFWGWDAVRSKRGITQGEQARAEIQIAEKKRETGTNRESVDTVRREKDQCKIGVAPAAGTNMCFKHEELRQKGR</sequence>
<protein>
    <submittedName>
        <fullName evidence="2">Uncharacterized protein</fullName>
    </submittedName>
</protein>
<name>A0A5C6T8A8_FUSOC</name>